<dbReference type="PROSITE" id="PS50977">
    <property type="entry name" value="HTH_TETR_2"/>
    <property type="match status" value="1"/>
</dbReference>
<dbReference type="PANTHER" id="PTHR30055">
    <property type="entry name" value="HTH-TYPE TRANSCRIPTIONAL REGULATOR RUTR"/>
    <property type="match status" value="1"/>
</dbReference>
<reference evidence="7" key="1">
    <citation type="submission" date="2018-04" db="EMBL/GenBank/DDBJ databases">
        <authorList>
            <person name="Liu S."/>
            <person name="Wang Z."/>
            <person name="Li J."/>
        </authorList>
    </citation>
    <scope>NUCLEOTIDE SEQUENCE [LARGE SCALE GENOMIC DNA]</scope>
    <source>
        <strain evidence="7">622</strain>
    </source>
</reference>
<dbReference type="PRINTS" id="PR00455">
    <property type="entry name" value="HTHTETR"/>
</dbReference>
<keyword evidence="1" id="KW-0805">Transcription regulation</keyword>
<name>A0A2U1THF3_9MICO</name>
<evidence type="ECO:0000256" key="2">
    <source>
        <dbReference type="ARBA" id="ARBA00023125"/>
    </source>
</evidence>
<evidence type="ECO:0000256" key="4">
    <source>
        <dbReference type="PROSITE-ProRule" id="PRU00335"/>
    </source>
</evidence>
<evidence type="ECO:0000259" key="5">
    <source>
        <dbReference type="PROSITE" id="PS50977"/>
    </source>
</evidence>
<feature type="DNA-binding region" description="H-T-H motif" evidence="4">
    <location>
        <begin position="33"/>
        <end position="52"/>
    </location>
</feature>
<dbReference type="InterPro" id="IPR009057">
    <property type="entry name" value="Homeodomain-like_sf"/>
</dbReference>
<proteinExistence type="predicted"/>
<dbReference type="GO" id="GO:0000976">
    <property type="term" value="F:transcription cis-regulatory region binding"/>
    <property type="evidence" value="ECO:0007669"/>
    <property type="project" value="TreeGrafter"/>
</dbReference>
<gene>
    <name evidence="6" type="ORF">DF223_03020</name>
</gene>
<dbReference type="Proteomes" id="UP000244962">
    <property type="component" value="Unassembled WGS sequence"/>
</dbReference>
<evidence type="ECO:0000313" key="7">
    <source>
        <dbReference type="Proteomes" id="UP000244962"/>
    </source>
</evidence>
<evidence type="ECO:0000256" key="1">
    <source>
        <dbReference type="ARBA" id="ARBA00023015"/>
    </source>
</evidence>
<dbReference type="InterPro" id="IPR050109">
    <property type="entry name" value="HTH-type_TetR-like_transc_reg"/>
</dbReference>
<dbReference type="Gene3D" id="1.10.10.60">
    <property type="entry name" value="Homeodomain-like"/>
    <property type="match status" value="1"/>
</dbReference>
<keyword evidence="7" id="KW-1185">Reference proteome</keyword>
<dbReference type="PANTHER" id="PTHR30055:SF148">
    <property type="entry name" value="TETR-FAMILY TRANSCRIPTIONAL REGULATOR"/>
    <property type="match status" value="1"/>
</dbReference>
<dbReference type="GO" id="GO:0003700">
    <property type="term" value="F:DNA-binding transcription factor activity"/>
    <property type="evidence" value="ECO:0007669"/>
    <property type="project" value="TreeGrafter"/>
</dbReference>
<evidence type="ECO:0000256" key="3">
    <source>
        <dbReference type="ARBA" id="ARBA00023163"/>
    </source>
</evidence>
<dbReference type="Gene3D" id="1.10.357.10">
    <property type="entry name" value="Tetracycline Repressor, domain 2"/>
    <property type="match status" value="1"/>
</dbReference>
<dbReference type="Pfam" id="PF00440">
    <property type="entry name" value="TetR_N"/>
    <property type="match status" value="1"/>
</dbReference>
<dbReference type="InterPro" id="IPR011075">
    <property type="entry name" value="TetR_C"/>
</dbReference>
<sequence length="187" mass="20668">MKKETDPRFQRSREAILDAARHLLVTAGPSAVTHARIAEHAGIGRATVYRHWPTSAELLAEAMATVPMPFFDSPGIPTREWLRAELVSLGRQLDHHDVRVVAATLASTALWDDGMDARRSRFAQTLSERLAACLVDAQNRGEIVLLSDPLLAAAQIIGPIYYRSTIEHKDTDYDMIDALIASLGAWQ</sequence>
<protein>
    <submittedName>
        <fullName evidence="6">TetR family transcriptional regulator</fullName>
    </submittedName>
</protein>
<evidence type="ECO:0000313" key="6">
    <source>
        <dbReference type="EMBL" id="PWC08327.1"/>
    </source>
</evidence>
<dbReference type="InterPro" id="IPR036271">
    <property type="entry name" value="Tet_transcr_reg_TetR-rel_C_sf"/>
</dbReference>
<keyword evidence="2 4" id="KW-0238">DNA-binding</keyword>
<dbReference type="Pfam" id="PF16859">
    <property type="entry name" value="TetR_C_11"/>
    <property type="match status" value="1"/>
</dbReference>
<dbReference type="SUPFAM" id="SSF48498">
    <property type="entry name" value="Tetracyclin repressor-like, C-terminal domain"/>
    <property type="match status" value="1"/>
</dbReference>
<accession>A0A2U1THF3</accession>
<organism evidence="6 7">
    <name type="scientific">Mycetocola zhujimingii</name>
    <dbReference type="NCBI Taxonomy" id="2079792"/>
    <lineage>
        <taxon>Bacteria</taxon>
        <taxon>Bacillati</taxon>
        <taxon>Actinomycetota</taxon>
        <taxon>Actinomycetes</taxon>
        <taxon>Micrococcales</taxon>
        <taxon>Microbacteriaceae</taxon>
        <taxon>Mycetocola</taxon>
    </lineage>
</organism>
<keyword evidence="3" id="KW-0804">Transcription</keyword>
<dbReference type="AlphaFoldDB" id="A0A2U1THF3"/>
<dbReference type="EMBL" id="QEFB01000001">
    <property type="protein sequence ID" value="PWC08327.1"/>
    <property type="molecule type" value="Genomic_DNA"/>
</dbReference>
<feature type="domain" description="HTH tetR-type" evidence="5">
    <location>
        <begin position="10"/>
        <end position="70"/>
    </location>
</feature>
<dbReference type="SUPFAM" id="SSF46689">
    <property type="entry name" value="Homeodomain-like"/>
    <property type="match status" value="1"/>
</dbReference>
<dbReference type="InterPro" id="IPR001647">
    <property type="entry name" value="HTH_TetR"/>
</dbReference>
<comment type="caution">
    <text evidence="6">The sequence shown here is derived from an EMBL/GenBank/DDBJ whole genome shotgun (WGS) entry which is preliminary data.</text>
</comment>
<dbReference type="RefSeq" id="WP_108962111.1">
    <property type="nucleotide sequence ID" value="NZ_QEFB01000001.1"/>
</dbReference>